<dbReference type="Gene3D" id="1.10.530.10">
    <property type="match status" value="1"/>
</dbReference>
<protein>
    <submittedName>
        <fullName evidence="4">Lytic transglycosylase domain-containing protein</fullName>
    </submittedName>
</protein>
<comment type="similarity">
    <text evidence="1">Belongs to the virb1 family.</text>
</comment>
<dbReference type="CDD" id="cd13400">
    <property type="entry name" value="LT_IagB-like"/>
    <property type="match status" value="1"/>
</dbReference>
<proteinExistence type="inferred from homology"/>
<feature type="domain" description="Transglycosylase SLT" evidence="3">
    <location>
        <begin position="35"/>
        <end position="159"/>
    </location>
</feature>
<organism evidence="4 5">
    <name type="scientific">Muricoccus vinaceus</name>
    <dbReference type="NCBI Taxonomy" id="424704"/>
    <lineage>
        <taxon>Bacteria</taxon>
        <taxon>Pseudomonadati</taxon>
        <taxon>Pseudomonadota</taxon>
        <taxon>Alphaproteobacteria</taxon>
        <taxon>Acetobacterales</taxon>
        <taxon>Roseomonadaceae</taxon>
        <taxon>Muricoccus</taxon>
    </lineage>
</organism>
<dbReference type="Proteomes" id="UP001589789">
    <property type="component" value="Unassembled WGS sequence"/>
</dbReference>
<feature type="signal peptide" evidence="2">
    <location>
        <begin position="1"/>
        <end position="26"/>
    </location>
</feature>
<evidence type="ECO:0000256" key="2">
    <source>
        <dbReference type="SAM" id="SignalP"/>
    </source>
</evidence>
<dbReference type="InterPro" id="IPR023346">
    <property type="entry name" value="Lysozyme-like_dom_sf"/>
</dbReference>
<dbReference type="Pfam" id="PF01464">
    <property type="entry name" value="SLT"/>
    <property type="match status" value="1"/>
</dbReference>
<name>A0ABV6ISS7_9PROT</name>
<evidence type="ECO:0000313" key="5">
    <source>
        <dbReference type="Proteomes" id="UP001589789"/>
    </source>
</evidence>
<dbReference type="InterPro" id="IPR008258">
    <property type="entry name" value="Transglycosylase_SLT_dom_1"/>
</dbReference>
<keyword evidence="5" id="KW-1185">Reference proteome</keyword>
<dbReference type="SUPFAM" id="SSF53955">
    <property type="entry name" value="Lysozyme-like"/>
    <property type="match status" value="1"/>
</dbReference>
<keyword evidence="2" id="KW-0732">Signal</keyword>
<accession>A0ABV6ISS7</accession>
<dbReference type="EMBL" id="JBHLVZ010000036">
    <property type="protein sequence ID" value="MFC0386646.1"/>
    <property type="molecule type" value="Genomic_DNA"/>
</dbReference>
<comment type="caution">
    <text evidence="4">The sequence shown here is derived from an EMBL/GenBank/DDBJ whole genome shotgun (WGS) entry which is preliminary data.</text>
</comment>
<evidence type="ECO:0000313" key="4">
    <source>
        <dbReference type="EMBL" id="MFC0386646.1"/>
    </source>
</evidence>
<dbReference type="RefSeq" id="WP_377051314.1">
    <property type="nucleotide sequence ID" value="NZ_JBHLVZ010000036.1"/>
</dbReference>
<reference evidence="4 5" key="1">
    <citation type="submission" date="2024-09" db="EMBL/GenBank/DDBJ databases">
        <authorList>
            <person name="Sun Q."/>
            <person name="Mori K."/>
        </authorList>
    </citation>
    <scope>NUCLEOTIDE SEQUENCE [LARGE SCALE GENOMIC DNA]</scope>
    <source>
        <strain evidence="4 5">CCM 7468</strain>
    </source>
</reference>
<sequence length="285" mass="29755">MCLPFLSRTRLTVLAALLFAPAGAMAQSALSCRQAIEVAEREFNLPPRLLAAIARVESGRRDSATGQVDPYPWTINAEGRGSTYPSKAAGIAAVREMQAGGMRSIDVGCMQINMRHHPNAFSSLEEAFEPLTNVRYAASFLRNLMAEKQDWQQAAASYHSRNPEFAVPYLNRVLAAWEQEKRAPQATPIEIAAAAAPAPAPAAPPPALPAGFGAIGGGFFLSNGAERAQVLPLVAPSAAAAPAAAGSGSGRGLDAYRAAPITVAGRASAGAIASIAVPPQSRRLF</sequence>
<feature type="chain" id="PRO_5046005136" evidence="2">
    <location>
        <begin position="27"/>
        <end position="285"/>
    </location>
</feature>
<gene>
    <name evidence="4" type="ORF">ACFFIC_13975</name>
</gene>
<evidence type="ECO:0000256" key="1">
    <source>
        <dbReference type="ARBA" id="ARBA00009387"/>
    </source>
</evidence>
<evidence type="ECO:0000259" key="3">
    <source>
        <dbReference type="Pfam" id="PF01464"/>
    </source>
</evidence>